<feature type="domain" description="Polymerase beta nucleotidyltransferase" evidence="2">
    <location>
        <begin position="128"/>
        <end position="213"/>
    </location>
</feature>
<dbReference type="STRING" id="188937.MA_2177"/>
<dbReference type="InterPro" id="IPR043519">
    <property type="entry name" value="NT_sf"/>
</dbReference>
<dbReference type="EnsemblBacteria" id="AAM05574">
    <property type="protein sequence ID" value="AAM05574"/>
    <property type="gene ID" value="MA_2177"/>
</dbReference>
<evidence type="ECO:0000313" key="3">
    <source>
        <dbReference type="EMBL" id="AAM05574.1"/>
    </source>
</evidence>
<dbReference type="SUPFAM" id="SSF81301">
    <property type="entry name" value="Nucleotidyltransferase"/>
    <property type="match status" value="1"/>
</dbReference>
<feature type="transmembrane region" description="Helical" evidence="1">
    <location>
        <begin position="55"/>
        <end position="76"/>
    </location>
</feature>
<name>Q8TNV1_METAC</name>
<dbReference type="AlphaFoldDB" id="Q8TNV1"/>
<dbReference type="HOGENOM" id="CLU_101653_0_0_2"/>
<dbReference type="EMBL" id="AE010299">
    <property type="protein sequence ID" value="AAM05574.1"/>
    <property type="molecule type" value="Genomic_DNA"/>
</dbReference>
<sequence length="238" mass="27697">MYNTITLQGKVINIKIYNYYMAFLGWLPKSLVPFVVLSVNWLVQGIIGLDKIERNFKLFLDIFLTSIFYFILIQFISVSQNIIVAFIISHTLNWIFNTNVHAVRSHYGGTRIEINDFVKYLRVFSLKVQKQKGIECAAAFGSFSQKRFDEFSDLDITVYQKPGLVNCIMTCLFVMFERSKAFLMNFPLDIYILNDITKHKSIDEEPIILYDPNQKIKMLHNKTIDLEGAIKSFLDSDK</sequence>
<dbReference type="KEGG" id="mac:MA_2177"/>
<dbReference type="Gene3D" id="3.30.460.10">
    <property type="entry name" value="Beta Polymerase, domain 2"/>
    <property type="match status" value="1"/>
</dbReference>
<proteinExistence type="predicted"/>
<dbReference type="Pfam" id="PF18765">
    <property type="entry name" value="Polbeta"/>
    <property type="match status" value="1"/>
</dbReference>
<keyword evidence="4" id="KW-1185">Reference proteome</keyword>
<gene>
    <name evidence="3" type="ordered locus">MA_2177</name>
</gene>
<keyword evidence="1" id="KW-0812">Transmembrane</keyword>
<evidence type="ECO:0000313" key="4">
    <source>
        <dbReference type="Proteomes" id="UP000002487"/>
    </source>
</evidence>
<organism evidence="3 4">
    <name type="scientific">Methanosarcina acetivorans (strain ATCC 35395 / DSM 2834 / JCM 12185 / C2A)</name>
    <dbReference type="NCBI Taxonomy" id="188937"/>
    <lineage>
        <taxon>Archaea</taxon>
        <taxon>Methanobacteriati</taxon>
        <taxon>Methanobacteriota</taxon>
        <taxon>Stenosarchaea group</taxon>
        <taxon>Methanomicrobia</taxon>
        <taxon>Methanosarcinales</taxon>
        <taxon>Methanosarcinaceae</taxon>
        <taxon>Methanosarcina</taxon>
    </lineage>
</organism>
<dbReference type="InParanoid" id="Q8TNV1"/>
<dbReference type="Proteomes" id="UP000002487">
    <property type="component" value="Chromosome"/>
</dbReference>
<accession>Q8TNV1</accession>
<reference evidence="3 4" key="1">
    <citation type="journal article" date="2002" name="Genome Res.">
        <title>The genome of Methanosarcina acetivorans reveals extensive metabolic and physiological diversity.</title>
        <authorList>
            <person name="Galagan J.E."/>
            <person name="Nusbaum C."/>
            <person name="Roy A."/>
            <person name="Endrizzi M.G."/>
            <person name="Macdonald P."/>
            <person name="FitzHugh W."/>
            <person name="Calvo S."/>
            <person name="Engels R."/>
            <person name="Smirnov S."/>
            <person name="Atnoor D."/>
            <person name="Brown A."/>
            <person name="Allen N."/>
            <person name="Naylor J."/>
            <person name="Stange-Thomann N."/>
            <person name="DeArellano K."/>
            <person name="Johnson R."/>
            <person name="Linton L."/>
            <person name="McEwan P."/>
            <person name="McKernan K."/>
            <person name="Talamas J."/>
            <person name="Tirrell A."/>
            <person name="Ye W."/>
            <person name="Zimmer A."/>
            <person name="Barber R.D."/>
            <person name="Cann I."/>
            <person name="Graham D.E."/>
            <person name="Grahame D.A."/>
            <person name="Guss A."/>
            <person name="Hedderich R."/>
            <person name="Ingram-Smith C."/>
            <person name="Kuettner C.H."/>
            <person name="Krzycki J.A."/>
            <person name="Leigh J.A."/>
            <person name="Li W."/>
            <person name="Liu J."/>
            <person name="Mukhopadhyay B."/>
            <person name="Reeve J.N."/>
            <person name="Smith K."/>
            <person name="Springer T.A."/>
            <person name="Umayam L.A."/>
            <person name="White O."/>
            <person name="White R.H."/>
            <person name="de Macario E.C."/>
            <person name="Ferry J.G."/>
            <person name="Jarrell K.F."/>
            <person name="Jing H."/>
            <person name="Macario A.J.L."/>
            <person name="Paulsen I."/>
            <person name="Pritchett M."/>
            <person name="Sowers K.R."/>
            <person name="Swanson R.V."/>
            <person name="Zinder S.H."/>
            <person name="Lander E."/>
            <person name="Metcalf W.W."/>
            <person name="Birren B."/>
        </authorList>
    </citation>
    <scope>NUCLEOTIDE SEQUENCE [LARGE SCALE GENOMIC DNA]</scope>
    <source>
        <strain evidence="4">ATCC 35395 / DSM 2834 / JCM 12185 / C2A</strain>
    </source>
</reference>
<protein>
    <recommendedName>
        <fullName evidence="2">Polymerase beta nucleotidyltransferase domain-containing protein</fullName>
    </recommendedName>
</protein>
<evidence type="ECO:0000259" key="2">
    <source>
        <dbReference type="Pfam" id="PF18765"/>
    </source>
</evidence>
<keyword evidence="1" id="KW-0472">Membrane</keyword>
<dbReference type="InterPro" id="IPR041633">
    <property type="entry name" value="Polbeta"/>
</dbReference>
<keyword evidence="1" id="KW-1133">Transmembrane helix</keyword>
<feature type="transmembrane region" description="Helical" evidence="1">
    <location>
        <begin position="20"/>
        <end position="43"/>
    </location>
</feature>
<evidence type="ECO:0000256" key="1">
    <source>
        <dbReference type="SAM" id="Phobius"/>
    </source>
</evidence>